<evidence type="ECO:0000256" key="2">
    <source>
        <dbReference type="ARBA" id="ARBA00011022"/>
    </source>
</evidence>
<evidence type="ECO:0000256" key="4">
    <source>
        <dbReference type="ARBA" id="ARBA00023242"/>
    </source>
</evidence>
<reference evidence="6 7" key="1">
    <citation type="submission" date="2016-07" db="EMBL/GenBank/DDBJ databases">
        <title>Pervasive Adenine N6-methylation of Active Genes in Fungi.</title>
        <authorList>
            <consortium name="DOE Joint Genome Institute"/>
            <person name="Mondo S.J."/>
            <person name="Dannebaum R.O."/>
            <person name="Kuo R.C."/>
            <person name="Labutti K."/>
            <person name="Haridas S."/>
            <person name="Kuo A."/>
            <person name="Salamov A."/>
            <person name="Ahrendt S.R."/>
            <person name="Lipzen A."/>
            <person name="Sullivan W."/>
            <person name="Andreopoulos W.B."/>
            <person name="Clum A."/>
            <person name="Lindquist E."/>
            <person name="Daum C."/>
            <person name="Ramamoorthy G.K."/>
            <person name="Gryganskyi A."/>
            <person name="Culley D."/>
            <person name="Magnuson J.K."/>
            <person name="James T.Y."/>
            <person name="O'Malley M.A."/>
            <person name="Stajich J.E."/>
            <person name="Spatafora J.W."/>
            <person name="Visel A."/>
            <person name="Grigoriev I.V."/>
        </authorList>
    </citation>
    <scope>NUCLEOTIDE SEQUENCE [LARGE SCALE GENOMIC DNA]</scope>
    <source>
        <strain evidence="6 7">62-1032</strain>
    </source>
</reference>
<dbReference type="GO" id="GO:0030686">
    <property type="term" value="C:90S preribosome"/>
    <property type="evidence" value="ECO:0007669"/>
    <property type="project" value="InterPro"/>
</dbReference>
<evidence type="ECO:0000256" key="5">
    <source>
        <dbReference type="SAM" id="MobiDB-lite"/>
    </source>
</evidence>
<proteinExistence type="inferred from homology"/>
<dbReference type="EMBL" id="MCGR01000002">
    <property type="protein sequence ID" value="ORY91519.1"/>
    <property type="molecule type" value="Genomic_DNA"/>
</dbReference>
<evidence type="ECO:0000256" key="3">
    <source>
        <dbReference type="ARBA" id="ARBA00021321"/>
    </source>
</evidence>
<dbReference type="OrthoDB" id="18703at2759"/>
<comment type="similarity">
    <text evidence="2">Belongs to the SLX9 family.</text>
</comment>
<protein>
    <recommendedName>
        <fullName evidence="3">Ribosome biogenesis protein SLX9</fullName>
    </recommendedName>
</protein>
<dbReference type="GO" id="GO:0000462">
    <property type="term" value="P:maturation of SSU-rRNA from tricistronic rRNA transcript (SSU-rRNA, 5.8S rRNA, LSU-rRNA)"/>
    <property type="evidence" value="ECO:0007669"/>
    <property type="project" value="InterPro"/>
</dbReference>
<evidence type="ECO:0000313" key="6">
    <source>
        <dbReference type="EMBL" id="ORY91519.1"/>
    </source>
</evidence>
<evidence type="ECO:0000313" key="7">
    <source>
        <dbReference type="Proteomes" id="UP000193467"/>
    </source>
</evidence>
<sequence length="185" mass="20271">MMAEPEVEAAPEPQQESAYEEEPLAPPKKQSKSDKQYAKREALLAKITAGANPYSKSHTRRMKRAARPSENLVTGLGEVEDVLQQVTAQAEEERAQEEEEMDQGQAKGSWKELGGKGQPKLTVKKRNKVLTEESARLPAVLANPAFASNPFATIRTHTLNNLALINKAEAEKKAKAKAQAKAKAK</sequence>
<dbReference type="AlphaFoldDB" id="A0A1Y2G2B4"/>
<gene>
    <name evidence="6" type="ORF">BCR35DRAFT_68857</name>
</gene>
<comment type="caution">
    <text evidence="6">The sequence shown here is derived from an EMBL/GenBank/DDBJ whole genome shotgun (WGS) entry which is preliminary data.</text>
</comment>
<accession>A0A1Y2G2B4</accession>
<dbReference type="PANTHER" id="PTHR31109:SF2">
    <property type="entry name" value="RIBOSOME BIOGENESIS PROTEIN SLX9 HOMOLOG"/>
    <property type="match status" value="1"/>
</dbReference>
<dbReference type="PANTHER" id="PTHR31109">
    <property type="entry name" value="PROTEIN FAM207A"/>
    <property type="match status" value="1"/>
</dbReference>
<feature type="region of interest" description="Disordered" evidence="5">
    <location>
        <begin position="1"/>
        <end position="123"/>
    </location>
</feature>
<dbReference type="Proteomes" id="UP000193467">
    <property type="component" value="Unassembled WGS sequence"/>
</dbReference>
<comment type="subcellular location">
    <subcellularLocation>
        <location evidence="1">Nucleus</location>
        <location evidence="1">Nucleolus</location>
    </subcellularLocation>
</comment>
<feature type="compositionally biased region" description="Basic residues" evidence="5">
    <location>
        <begin position="57"/>
        <end position="66"/>
    </location>
</feature>
<dbReference type="GO" id="GO:0005730">
    <property type="term" value="C:nucleolus"/>
    <property type="evidence" value="ECO:0007669"/>
    <property type="project" value="UniProtKB-SubCell"/>
</dbReference>
<organism evidence="6 7">
    <name type="scientific">Leucosporidium creatinivorum</name>
    <dbReference type="NCBI Taxonomy" id="106004"/>
    <lineage>
        <taxon>Eukaryota</taxon>
        <taxon>Fungi</taxon>
        <taxon>Dikarya</taxon>
        <taxon>Basidiomycota</taxon>
        <taxon>Pucciniomycotina</taxon>
        <taxon>Microbotryomycetes</taxon>
        <taxon>Leucosporidiales</taxon>
        <taxon>Leucosporidium</taxon>
    </lineage>
</organism>
<dbReference type="Pfam" id="PF15341">
    <property type="entry name" value="SLX9"/>
    <property type="match status" value="1"/>
</dbReference>
<keyword evidence="7" id="KW-1185">Reference proteome</keyword>
<evidence type="ECO:0000256" key="1">
    <source>
        <dbReference type="ARBA" id="ARBA00004604"/>
    </source>
</evidence>
<dbReference type="GO" id="GO:0030688">
    <property type="term" value="C:preribosome, small subunit precursor"/>
    <property type="evidence" value="ECO:0007669"/>
    <property type="project" value="InterPro"/>
</dbReference>
<name>A0A1Y2G2B4_9BASI</name>
<feature type="compositionally biased region" description="Basic and acidic residues" evidence="5">
    <location>
        <begin position="31"/>
        <end position="43"/>
    </location>
</feature>
<dbReference type="InterPro" id="IPR028160">
    <property type="entry name" value="Slx9-like"/>
</dbReference>
<dbReference type="InParanoid" id="A0A1Y2G2B4"/>
<keyword evidence="4" id="KW-0539">Nucleus</keyword>